<dbReference type="InterPro" id="IPR037523">
    <property type="entry name" value="VOC_core"/>
</dbReference>
<dbReference type="Pfam" id="PF00903">
    <property type="entry name" value="Glyoxalase"/>
    <property type="match status" value="1"/>
</dbReference>
<name>A0A2T1AAE3_TRISK</name>
<sequence length="506" mass="55058">MPSGIHHVTGITKNVQANVDFYMGFLGLHLVKQTGGYEDAEQLHLFYGDVHGAPGSVVSFLVWEDGATGRVGEGQAGEIAFAVPLDSIGEWLTRALDVRMPVEQPTREFGETVLRLKDPDGIIVKLVGTDLGREPLQTGQVAPTRLRAVTLFSGDPAATAEFAEKFGYRMSATEGQIQRMVSDTDAIDIRDTRGFFSGIPGTGVLDHVAFRAPDAAALREMRVSLARAHEPTNVHDRKYFLSLYARDPAGLLFEYATDAPGFAVDEPAGHLGETLLIPDHDTARAADLRAMLPQFAQPGEPRMPKRSLPFVHRFRHPEDPDGSVMLLLHGTGGNEADLMPLAARLNPRATLLGVRGRATEEHVTRFFRRFDVETFDQEDIRAEARAFEAFLHAAVQGYGLDTEAVTVLGYSNGANFAASVMALHPGLIRRAILLRAIPVLIELPQVDLSSAQVLLLTGRDDPLSSEAPRLAQWLQDSGAGVESEDVEAGHEISPADLNAARAWLTR</sequence>
<evidence type="ECO:0000259" key="1">
    <source>
        <dbReference type="PROSITE" id="PS51819"/>
    </source>
</evidence>
<dbReference type="SUPFAM" id="SSF53474">
    <property type="entry name" value="alpha/beta-Hydrolases"/>
    <property type="match status" value="1"/>
</dbReference>
<proteinExistence type="predicted"/>
<reference evidence="2 3" key="1">
    <citation type="submission" date="2018-03" db="EMBL/GenBank/DDBJ databases">
        <title>Genomic Encyclopedia of Archaeal and Bacterial Type Strains, Phase II (KMG-II): from individual species to whole genera.</title>
        <authorList>
            <person name="Goeker M."/>
        </authorList>
    </citation>
    <scope>NUCLEOTIDE SEQUENCE [LARGE SCALE GENOMIC DNA]</scope>
    <source>
        <strain evidence="2 3">DSM 25328</strain>
    </source>
</reference>
<dbReference type="EMBL" id="PVUF01000016">
    <property type="protein sequence ID" value="PRZ45318.1"/>
    <property type="molecule type" value="Genomic_DNA"/>
</dbReference>
<dbReference type="OrthoDB" id="9785698at2"/>
<protein>
    <submittedName>
        <fullName evidence="2">Phospholipase/carboxylesterase</fullName>
    </submittedName>
</protein>
<organism evidence="2 3">
    <name type="scientific">Tritonibacter scottomollicae</name>
    <name type="common">Epibacterium scottomollicae</name>
    <dbReference type="NCBI Taxonomy" id="483013"/>
    <lineage>
        <taxon>Bacteria</taxon>
        <taxon>Pseudomonadati</taxon>
        <taxon>Pseudomonadota</taxon>
        <taxon>Alphaproteobacteria</taxon>
        <taxon>Rhodobacterales</taxon>
        <taxon>Paracoccaceae</taxon>
        <taxon>Tritonibacter</taxon>
    </lineage>
</organism>
<dbReference type="InterPro" id="IPR029058">
    <property type="entry name" value="AB_hydrolase_fold"/>
</dbReference>
<dbReference type="PANTHER" id="PTHR36110:SF2">
    <property type="entry name" value="RING-CLEAVING DIOXYGENASE MHQE-RELATED"/>
    <property type="match status" value="1"/>
</dbReference>
<gene>
    <name evidence="2" type="ORF">CLV89_11664</name>
</gene>
<dbReference type="AlphaFoldDB" id="A0A2T1AAE3"/>
<dbReference type="GO" id="GO:0016787">
    <property type="term" value="F:hydrolase activity"/>
    <property type="evidence" value="ECO:0007669"/>
    <property type="project" value="InterPro"/>
</dbReference>
<dbReference type="PROSITE" id="PS51819">
    <property type="entry name" value="VOC"/>
    <property type="match status" value="2"/>
</dbReference>
<dbReference type="InterPro" id="IPR029068">
    <property type="entry name" value="Glyas_Bleomycin-R_OHBP_Dase"/>
</dbReference>
<comment type="caution">
    <text evidence="2">The sequence shown here is derived from an EMBL/GenBank/DDBJ whole genome shotgun (WGS) entry which is preliminary data.</text>
</comment>
<dbReference type="InterPro" id="IPR003140">
    <property type="entry name" value="PLipase/COase/thioEstase"/>
</dbReference>
<evidence type="ECO:0000313" key="2">
    <source>
        <dbReference type="EMBL" id="PRZ45318.1"/>
    </source>
</evidence>
<dbReference type="SUPFAM" id="SSF54593">
    <property type="entry name" value="Glyoxalase/Bleomycin resistance protein/Dihydroxybiphenyl dioxygenase"/>
    <property type="match status" value="1"/>
</dbReference>
<feature type="domain" description="VOC" evidence="1">
    <location>
        <begin position="4"/>
        <end position="129"/>
    </location>
</feature>
<evidence type="ECO:0000313" key="3">
    <source>
        <dbReference type="Proteomes" id="UP000237718"/>
    </source>
</evidence>
<dbReference type="PANTHER" id="PTHR36110">
    <property type="entry name" value="RING-CLEAVING DIOXYGENASE MHQE-RELATED"/>
    <property type="match status" value="1"/>
</dbReference>
<dbReference type="Gene3D" id="3.10.180.10">
    <property type="entry name" value="2,3-Dihydroxybiphenyl 1,2-Dioxygenase, domain 1"/>
    <property type="match status" value="2"/>
</dbReference>
<feature type="domain" description="VOC" evidence="1">
    <location>
        <begin position="145"/>
        <end position="258"/>
    </location>
</feature>
<dbReference type="Proteomes" id="UP000237718">
    <property type="component" value="Unassembled WGS sequence"/>
</dbReference>
<dbReference type="RefSeq" id="WP_106165164.1">
    <property type="nucleotide sequence ID" value="NZ_PVUF01000016.1"/>
</dbReference>
<dbReference type="InterPro" id="IPR004360">
    <property type="entry name" value="Glyas_Fos-R_dOase_dom"/>
</dbReference>
<dbReference type="InterPro" id="IPR052537">
    <property type="entry name" value="Extradiol_RC_dioxygenase"/>
</dbReference>
<dbReference type="Pfam" id="PF02230">
    <property type="entry name" value="Abhydrolase_2"/>
    <property type="match status" value="1"/>
</dbReference>
<dbReference type="Gene3D" id="3.40.50.1820">
    <property type="entry name" value="alpha/beta hydrolase"/>
    <property type="match status" value="1"/>
</dbReference>
<accession>A0A2T1AAE3</accession>